<comment type="caution">
    <text evidence="2">The sequence shown here is derived from an EMBL/GenBank/DDBJ whole genome shotgun (WGS) entry which is preliminary data.</text>
</comment>
<name>A0A9P9K4P3_FUSSL</name>
<feature type="region of interest" description="Disordered" evidence="1">
    <location>
        <begin position="157"/>
        <end position="176"/>
    </location>
</feature>
<dbReference type="Proteomes" id="UP000736672">
    <property type="component" value="Unassembled WGS sequence"/>
</dbReference>
<dbReference type="AlphaFoldDB" id="A0A9P9K4P3"/>
<organism evidence="2 3">
    <name type="scientific">Fusarium solani</name>
    <name type="common">Filamentous fungus</name>
    <dbReference type="NCBI Taxonomy" id="169388"/>
    <lineage>
        <taxon>Eukaryota</taxon>
        <taxon>Fungi</taxon>
        <taxon>Dikarya</taxon>
        <taxon>Ascomycota</taxon>
        <taxon>Pezizomycotina</taxon>
        <taxon>Sordariomycetes</taxon>
        <taxon>Hypocreomycetidae</taxon>
        <taxon>Hypocreales</taxon>
        <taxon>Nectriaceae</taxon>
        <taxon>Fusarium</taxon>
        <taxon>Fusarium solani species complex</taxon>
    </lineage>
</organism>
<evidence type="ECO:0000256" key="1">
    <source>
        <dbReference type="SAM" id="MobiDB-lite"/>
    </source>
</evidence>
<reference evidence="2" key="1">
    <citation type="journal article" date="2021" name="Nat. Commun.">
        <title>Genetic determinants of endophytism in the Arabidopsis root mycobiome.</title>
        <authorList>
            <person name="Mesny F."/>
            <person name="Miyauchi S."/>
            <person name="Thiergart T."/>
            <person name="Pickel B."/>
            <person name="Atanasova L."/>
            <person name="Karlsson M."/>
            <person name="Huettel B."/>
            <person name="Barry K.W."/>
            <person name="Haridas S."/>
            <person name="Chen C."/>
            <person name="Bauer D."/>
            <person name="Andreopoulos W."/>
            <person name="Pangilinan J."/>
            <person name="LaButti K."/>
            <person name="Riley R."/>
            <person name="Lipzen A."/>
            <person name="Clum A."/>
            <person name="Drula E."/>
            <person name="Henrissat B."/>
            <person name="Kohler A."/>
            <person name="Grigoriev I.V."/>
            <person name="Martin F.M."/>
            <person name="Hacquard S."/>
        </authorList>
    </citation>
    <scope>NUCLEOTIDE SEQUENCE</scope>
    <source>
        <strain evidence="2">FSSC 5 MPI-SDFR-AT-0091</strain>
    </source>
</reference>
<feature type="region of interest" description="Disordered" evidence="1">
    <location>
        <begin position="1"/>
        <end position="37"/>
    </location>
</feature>
<dbReference type="EMBL" id="JAGTJS010000013">
    <property type="protein sequence ID" value="KAH7249237.1"/>
    <property type="molecule type" value="Genomic_DNA"/>
</dbReference>
<protein>
    <submittedName>
        <fullName evidence="2">Uncharacterized protein</fullName>
    </submittedName>
</protein>
<proteinExistence type="predicted"/>
<feature type="compositionally biased region" description="Low complexity" evidence="1">
    <location>
        <begin position="23"/>
        <end position="37"/>
    </location>
</feature>
<keyword evidence="3" id="KW-1185">Reference proteome</keyword>
<evidence type="ECO:0000313" key="2">
    <source>
        <dbReference type="EMBL" id="KAH7249237.1"/>
    </source>
</evidence>
<feature type="compositionally biased region" description="Polar residues" evidence="1">
    <location>
        <begin position="1"/>
        <end position="10"/>
    </location>
</feature>
<evidence type="ECO:0000313" key="3">
    <source>
        <dbReference type="Proteomes" id="UP000736672"/>
    </source>
</evidence>
<gene>
    <name evidence="2" type="ORF">B0J15DRAFT_51359</name>
</gene>
<accession>A0A9P9K4P3</accession>
<sequence>MRQSISSQRRSPLFMPSPAQPRSCKLASPASSSKSPSFCSCQMKYHVGPTNRGRGFRGLATPPVSLSKLPRFDRPITRRANREHLQSIRNCPLTTPAPSTRNALPLYISNVMLDETLDVGSPSLPLLRVSGGVIGVLKCSRGRWEKKQRRGFVVFTPPPRPRARTSRKDRFPKAHSVGPEAWNRALSRLNTPMAFPSLGNDRYSS</sequence>